<dbReference type="Proteomes" id="UP000740329">
    <property type="component" value="Unassembled WGS sequence"/>
</dbReference>
<reference evidence="2" key="1">
    <citation type="submission" date="2021-03" db="EMBL/GenBank/DDBJ databases">
        <title>Genomic Encyclopedia of Type Strains, Phase IV (KMG-V): Genome sequencing to study the core and pangenomes of soil and plant-associated prokaryotes.</title>
        <authorList>
            <person name="Whitman W."/>
        </authorList>
    </citation>
    <scope>NUCLEOTIDE SEQUENCE</scope>
    <source>
        <strain evidence="2">C4</strain>
    </source>
</reference>
<evidence type="ECO:0000256" key="1">
    <source>
        <dbReference type="SAM" id="Phobius"/>
    </source>
</evidence>
<dbReference type="EMBL" id="JAGGMV010000004">
    <property type="protein sequence ID" value="MBP2201920.1"/>
    <property type="molecule type" value="Genomic_DNA"/>
</dbReference>
<keyword evidence="1" id="KW-1133">Transmembrane helix</keyword>
<dbReference type="AlphaFoldDB" id="A0A8J7S220"/>
<protein>
    <submittedName>
        <fullName evidence="2">Uncharacterized protein</fullName>
    </submittedName>
</protein>
<organism evidence="2 3">
    <name type="scientific">Methanococcus voltae</name>
    <dbReference type="NCBI Taxonomy" id="2188"/>
    <lineage>
        <taxon>Archaea</taxon>
        <taxon>Methanobacteriati</taxon>
        <taxon>Methanobacteriota</taxon>
        <taxon>Methanomada group</taxon>
        <taxon>Methanococci</taxon>
        <taxon>Methanococcales</taxon>
        <taxon>Methanococcaceae</taxon>
        <taxon>Methanococcus</taxon>
    </lineage>
</organism>
<name>A0A8J7S220_METVO</name>
<sequence length="153" mass="17833">MKIKSKNNCKIRANEHTTYDEHTDYKTVKNFRGLIYQIFINLTMISYAIYTNDFKSFLNFLIVNILVLNFIYADFIFYYVVKTGSNVLNFYKTHAKCSHNVFNSVNNFSNIEFPNSSKITGIKPIQNIQNIQNIQPNKAVKKGSPDIESFQHI</sequence>
<accession>A0A8J7S220</accession>
<dbReference type="RefSeq" id="WP_209591442.1">
    <property type="nucleotide sequence ID" value="NZ_JAGGMV010000004.1"/>
</dbReference>
<comment type="caution">
    <text evidence="2">The sequence shown here is derived from an EMBL/GenBank/DDBJ whole genome shotgun (WGS) entry which is preliminary data.</text>
</comment>
<gene>
    <name evidence="2" type="ORF">J3E07_001360</name>
</gene>
<feature type="transmembrane region" description="Helical" evidence="1">
    <location>
        <begin position="56"/>
        <end position="81"/>
    </location>
</feature>
<keyword evidence="1" id="KW-0812">Transmembrane</keyword>
<feature type="transmembrane region" description="Helical" evidence="1">
    <location>
        <begin position="33"/>
        <end position="50"/>
    </location>
</feature>
<evidence type="ECO:0000313" key="2">
    <source>
        <dbReference type="EMBL" id="MBP2201920.1"/>
    </source>
</evidence>
<evidence type="ECO:0000313" key="3">
    <source>
        <dbReference type="Proteomes" id="UP000740329"/>
    </source>
</evidence>
<keyword evidence="1" id="KW-0472">Membrane</keyword>
<proteinExistence type="predicted"/>